<gene>
    <name evidence="1" type="ORF">GBAR_LOCUS3964</name>
</gene>
<evidence type="ECO:0000313" key="1">
    <source>
        <dbReference type="EMBL" id="CAI8004598.1"/>
    </source>
</evidence>
<protein>
    <submittedName>
        <fullName evidence="1">Uncharacterized protein</fullName>
    </submittedName>
</protein>
<sequence length="112" mass="13073">MYITKHGIIGTGKVPSIIQSCMFSLWCYIQWFQHLWRWYGSGRNRESTHLQTWICILSRRSRICDKGYLCAAKGPGEVLRHTERTHMSGRFTLIFICTVCLCVHVCENGIEF</sequence>
<proteinExistence type="predicted"/>
<evidence type="ECO:0000313" key="2">
    <source>
        <dbReference type="Proteomes" id="UP001174909"/>
    </source>
</evidence>
<dbReference type="EMBL" id="CASHTH010000566">
    <property type="protein sequence ID" value="CAI8004598.1"/>
    <property type="molecule type" value="Genomic_DNA"/>
</dbReference>
<name>A0AA35R5W3_GEOBA</name>
<keyword evidence="2" id="KW-1185">Reference proteome</keyword>
<dbReference type="Proteomes" id="UP001174909">
    <property type="component" value="Unassembled WGS sequence"/>
</dbReference>
<dbReference type="AlphaFoldDB" id="A0AA35R5W3"/>
<reference evidence="1" key="1">
    <citation type="submission" date="2023-03" db="EMBL/GenBank/DDBJ databases">
        <authorList>
            <person name="Steffen K."/>
            <person name="Cardenas P."/>
        </authorList>
    </citation>
    <scope>NUCLEOTIDE SEQUENCE</scope>
</reference>
<accession>A0AA35R5W3</accession>
<comment type="caution">
    <text evidence="1">The sequence shown here is derived from an EMBL/GenBank/DDBJ whole genome shotgun (WGS) entry which is preliminary data.</text>
</comment>
<organism evidence="1 2">
    <name type="scientific">Geodia barretti</name>
    <name type="common">Barrett's horny sponge</name>
    <dbReference type="NCBI Taxonomy" id="519541"/>
    <lineage>
        <taxon>Eukaryota</taxon>
        <taxon>Metazoa</taxon>
        <taxon>Porifera</taxon>
        <taxon>Demospongiae</taxon>
        <taxon>Heteroscleromorpha</taxon>
        <taxon>Tetractinellida</taxon>
        <taxon>Astrophorina</taxon>
        <taxon>Geodiidae</taxon>
        <taxon>Geodia</taxon>
    </lineage>
</organism>